<evidence type="ECO:0000313" key="3">
    <source>
        <dbReference type="Proteomes" id="UP000593568"/>
    </source>
</evidence>
<feature type="region of interest" description="Disordered" evidence="1">
    <location>
        <begin position="1"/>
        <end position="21"/>
    </location>
</feature>
<evidence type="ECO:0000313" key="2">
    <source>
        <dbReference type="EMBL" id="MBA0776026.1"/>
    </source>
</evidence>
<organism evidence="2 3">
    <name type="scientific">Gossypium trilobum</name>
    <dbReference type="NCBI Taxonomy" id="34281"/>
    <lineage>
        <taxon>Eukaryota</taxon>
        <taxon>Viridiplantae</taxon>
        <taxon>Streptophyta</taxon>
        <taxon>Embryophyta</taxon>
        <taxon>Tracheophyta</taxon>
        <taxon>Spermatophyta</taxon>
        <taxon>Magnoliopsida</taxon>
        <taxon>eudicotyledons</taxon>
        <taxon>Gunneridae</taxon>
        <taxon>Pentapetalae</taxon>
        <taxon>rosids</taxon>
        <taxon>malvids</taxon>
        <taxon>Malvales</taxon>
        <taxon>Malvaceae</taxon>
        <taxon>Malvoideae</taxon>
        <taxon>Gossypium</taxon>
    </lineage>
</organism>
<gene>
    <name evidence="2" type="ORF">Gotri_011087</name>
</gene>
<dbReference type="AlphaFoldDB" id="A0A7J9ESJ8"/>
<keyword evidence="3" id="KW-1185">Reference proteome</keyword>
<dbReference type="EMBL" id="JABEZW010000009">
    <property type="protein sequence ID" value="MBA0776026.1"/>
    <property type="molecule type" value="Genomic_DNA"/>
</dbReference>
<dbReference type="Proteomes" id="UP000593568">
    <property type="component" value="Unassembled WGS sequence"/>
</dbReference>
<accession>A0A7J9ESJ8</accession>
<protein>
    <submittedName>
        <fullName evidence="2">Uncharacterized protein</fullName>
    </submittedName>
</protein>
<name>A0A7J9ESJ8_9ROSI</name>
<comment type="caution">
    <text evidence="2">The sequence shown here is derived from an EMBL/GenBank/DDBJ whole genome shotgun (WGS) entry which is preliminary data.</text>
</comment>
<sequence>MIRTTLGNPSVQTCLSQPLLK</sequence>
<proteinExistence type="predicted"/>
<evidence type="ECO:0000256" key="1">
    <source>
        <dbReference type="SAM" id="MobiDB-lite"/>
    </source>
</evidence>
<reference evidence="2 3" key="1">
    <citation type="journal article" date="2019" name="Genome Biol. Evol.">
        <title>Insights into the evolution of the New World diploid cottons (Gossypium, subgenus Houzingenia) based on genome sequencing.</title>
        <authorList>
            <person name="Grover C.E."/>
            <person name="Arick M.A. 2nd"/>
            <person name="Thrash A."/>
            <person name="Conover J.L."/>
            <person name="Sanders W.S."/>
            <person name="Peterson D.G."/>
            <person name="Frelichowski J.E."/>
            <person name="Scheffler J.A."/>
            <person name="Scheffler B.E."/>
            <person name="Wendel J.F."/>
        </authorList>
    </citation>
    <scope>NUCLEOTIDE SEQUENCE [LARGE SCALE GENOMIC DNA]</scope>
    <source>
        <strain evidence="2">8</strain>
        <tissue evidence="2">Leaf</tissue>
    </source>
</reference>